<dbReference type="InterPro" id="IPR004472">
    <property type="entry name" value="DTB_synth_BioD"/>
</dbReference>
<dbReference type="AlphaFoldDB" id="A0A1H7K462"/>
<organism evidence="3 4">
    <name type="scientific">Ectothiorhodospira marina</name>
    <dbReference type="NCBI Taxonomy" id="1396821"/>
    <lineage>
        <taxon>Bacteria</taxon>
        <taxon>Pseudomonadati</taxon>
        <taxon>Pseudomonadota</taxon>
        <taxon>Gammaproteobacteria</taxon>
        <taxon>Chromatiales</taxon>
        <taxon>Ectothiorhodospiraceae</taxon>
        <taxon>Ectothiorhodospira</taxon>
    </lineage>
</organism>
<sequence>MSSLMYGTGLFITGTDTGVGKTVVGCAILRALRARGVNVIPRKPVESGCREESGGLWPEDGAQLMEAAGGGSLEQITPWRFTHALAPDRAARLARTRIRLDALESACQPTPGETGFRLVEGAGGFLSPLAEDGLNADLAMRLGLPVLLVAPDRLGVINHILLTAEAIQRRQLHLAGVVLNDCAGPGPEGMDNRGDLERRLQTPIWSFAAVEGGELPSDLDGLADWVRAIL</sequence>
<dbReference type="GO" id="GO:0005524">
    <property type="term" value="F:ATP binding"/>
    <property type="evidence" value="ECO:0007669"/>
    <property type="project" value="UniProtKB-UniRule"/>
</dbReference>
<comment type="pathway">
    <text evidence="2">Cofactor biosynthesis; biotin biosynthesis; biotin from 7,8-diaminononanoate: step 1/2.</text>
</comment>
<feature type="binding site" evidence="2">
    <location>
        <position position="22"/>
    </location>
    <ligand>
        <name>Mg(2+)</name>
        <dbReference type="ChEBI" id="CHEBI:18420"/>
    </ligand>
</feature>
<feature type="binding site" evidence="2">
    <location>
        <begin position="180"/>
        <end position="181"/>
    </location>
    <ligand>
        <name>ATP</name>
        <dbReference type="ChEBI" id="CHEBI:30616"/>
    </ligand>
</feature>
<comment type="caution">
    <text evidence="2">Lacks conserved residue(s) required for the propagation of feature annotation.</text>
</comment>
<dbReference type="EC" id="6.3.3.3" evidence="2"/>
<gene>
    <name evidence="2" type="primary">bioD</name>
    <name evidence="3" type="ORF">SAMN05444515_105130</name>
</gene>
<keyword evidence="2" id="KW-0479">Metal-binding</keyword>
<comment type="catalytic activity">
    <reaction evidence="2">
        <text>(7R,8S)-7,8-diammoniononanoate + CO2 + ATP = (4R,5S)-dethiobiotin + ADP + phosphate + 3 H(+)</text>
        <dbReference type="Rhea" id="RHEA:15805"/>
        <dbReference type="ChEBI" id="CHEBI:15378"/>
        <dbReference type="ChEBI" id="CHEBI:16526"/>
        <dbReference type="ChEBI" id="CHEBI:30616"/>
        <dbReference type="ChEBI" id="CHEBI:43474"/>
        <dbReference type="ChEBI" id="CHEBI:149469"/>
        <dbReference type="ChEBI" id="CHEBI:149473"/>
        <dbReference type="ChEBI" id="CHEBI:456216"/>
        <dbReference type="EC" id="6.3.3.3"/>
    </reaction>
</comment>
<feature type="active site" evidence="2">
    <location>
        <position position="43"/>
    </location>
</feature>
<dbReference type="PANTHER" id="PTHR43210:SF5">
    <property type="entry name" value="DETHIOBIOTIN SYNTHETASE"/>
    <property type="match status" value="1"/>
</dbReference>
<dbReference type="STRING" id="1396821.SAMN05444515_105130"/>
<keyword evidence="2" id="KW-0460">Magnesium</keyword>
<evidence type="ECO:0000256" key="2">
    <source>
        <dbReference type="HAMAP-Rule" id="MF_00336"/>
    </source>
</evidence>
<dbReference type="NCBIfam" id="TIGR00347">
    <property type="entry name" value="bioD"/>
    <property type="match status" value="1"/>
</dbReference>
<comment type="subunit">
    <text evidence="2">Homodimer.</text>
</comment>
<evidence type="ECO:0000313" key="3">
    <source>
        <dbReference type="EMBL" id="SEK81653.1"/>
    </source>
</evidence>
<feature type="binding site" evidence="2">
    <location>
        <begin position="18"/>
        <end position="23"/>
    </location>
    <ligand>
        <name>ATP</name>
        <dbReference type="ChEBI" id="CHEBI:30616"/>
    </ligand>
</feature>
<dbReference type="SUPFAM" id="SSF52540">
    <property type="entry name" value="P-loop containing nucleoside triphosphate hydrolases"/>
    <property type="match status" value="1"/>
</dbReference>
<proteinExistence type="inferred from homology"/>
<feature type="binding site" evidence="2">
    <location>
        <begin position="120"/>
        <end position="123"/>
    </location>
    <ligand>
        <name>ATP</name>
        <dbReference type="ChEBI" id="CHEBI:30616"/>
    </ligand>
</feature>
<keyword evidence="1 2" id="KW-0093">Biotin biosynthesis</keyword>
<dbReference type="GO" id="GO:0000287">
    <property type="term" value="F:magnesium ion binding"/>
    <property type="evidence" value="ECO:0007669"/>
    <property type="project" value="UniProtKB-UniRule"/>
</dbReference>
<dbReference type="EMBL" id="FOAA01000005">
    <property type="protein sequence ID" value="SEK81653.1"/>
    <property type="molecule type" value="Genomic_DNA"/>
</dbReference>
<dbReference type="UniPathway" id="UPA00078">
    <property type="reaction ID" value="UER00161"/>
</dbReference>
<dbReference type="GO" id="GO:0009102">
    <property type="term" value="P:biotin biosynthetic process"/>
    <property type="evidence" value="ECO:0007669"/>
    <property type="project" value="UniProtKB-UniRule"/>
</dbReference>
<keyword evidence="2" id="KW-0067">ATP-binding</keyword>
<dbReference type="PIRSF" id="PIRSF006755">
    <property type="entry name" value="DTB_synth"/>
    <property type="match status" value="1"/>
</dbReference>
<comment type="similarity">
    <text evidence="2">Belongs to the dethiobiotin synthetase family.</text>
</comment>
<comment type="function">
    <text evidence="2">Catalyzes a mechanistically unusual reaction, the ATP-dependent insertion of CO2 between the N7 and N8 nitrogen atoms of 7,8-diaminopelargonic acid (DAPA, also called 7,8-diammoniononanoate) to form a ureido ring.</text>
</comment>
<feature type="binding site" evidence="2">
    <location>
        <position position="120"/>
    </location>
    <ligand>
        <name>Mg(2+)</name>
        <dbReference type="ChEBI" id="CHEBI:18420"/>
    </ligand>
</feature>
<dbReference type="RefSeq" id="WP_090252372.1">
    <property type="nucleotide sequence ID" value="NZ_FOAA01000005.1"/>
</dbReference>
<name>A0A1H7K462_9GAMM</name>
<reference evidence="4" key="1">
    <citation type="submission" date="2016-10" db="EMBL/GenBank/DDBJ databases">
        <authorList>
            <person name="Varghese N."/>
            <person name="Submissions S."/>
        </authorList>
    </citation>
    <scope>NUCLEOTIDE SEQUENCE [LARGE SCALE GENOMIC DNA]</scope>
    <source>
        <strain evidence="4">DSM 241</strain>
    </source>
</reference>
<keyword evidence="2" id="KW-0547">Nucleotide-binding</keyword>
<evidence type="ECO:0000256" key="1">
    <source>
        <dbReference type="ARBA" id="ARBA00022756"/>
    </source>
</evidence>
<dbReference type="Proteomes" id="UP000199256">
    <property type="component" value="Unassembled WGS sequence"/>
</dbReference>
<keyword evidence="2" id="KW-0436">Ligase</keyword>
<dbReference type="HAMAP" id="MF_00336">
    <property type="entry name" value="BioD"/>
    <property type="match status" value="1"/>
</dbReference>
<dbReference type="Gene3D" id="3.40.50.300">
    <property type="entry name" value="P-loop containing nucleotide triphosphate hydrolases"/>
    <property type="match status" value="1"/>
</dbReference>
<evidence type="ECO:0000313" key="4">
    <source>
        <dbReference type="Proteomes" id="UP000199256"/>
    </source>
</evidence>
<comment type="subcellular location">
    <subcellularLocation>
        <location evidence="2">Cytoplasm</location>
    </subcellularLocation>
</comment>
<dbReference type="GO" id="GO:0005829">
    <property type="term" value="C:cytosol"/>
    <property type="evidence" value="ECO:0007669"/>
    <property type="project" value="TreeGrafter"/>
</dbReference>
<dbReference type="OrthoDB" id="9802097at2"/>
<dbReference type="Pfam" id="PF13500">
    <property type="entry name" value="AAA_26"/>
    <property type="match status" value="1"/>
</dbReference>
<feature type="binding site" evidence="2">
    <location>
        <position position="47"/>
    </location>
    <ligand>
        <name>substrate</name>
    </ligand>
</feature>
<keyword evidence="2" id="KW-0963">Cytoplasm</keyword>
<comment type="cofactor">
    <cofactor evidence="2">
        <name>Mg(2+)</name>
        <dbReference type="ChEBI" id="CHEBI:18420"/>
    </cofactor>
</comment>
<accession>A0A1H7K462</accession>
<keyword evidence="4" id="KW-1185">Reference proteome</keyword>
<dbReference type="PANTHER" id="PTHR43210">
    <property type="entry name" value="DETHIOBIOTIN SYNTHETASE"/>
    <property type="match status" value="1"/>
</dbReference>
<dbReference type="GO" id="GO:0004141">
    <property type="term" value="F:dethiobiotin synthase activity"/>
    <property type="evidence" value="ECO:0007669"/>
    <property type="project" value="UniProtKB-UniRule"/>
</dbReference>
<dbReference type="CDD" id="cd03109">
    <property type="entry name" value="DTBS"/>
    <property type="match status" value="1"/>
</dbReference>
<protein>
    <recommendedName>
        <fullName evidence="2">ATP-dependent dethiobiotin synthetase BioD</fullName>
        <ecNumber evidence="2">6.3.3.3</ecNumber>
    </recommendedName>
    <alternativeName>
        <fullName evidence="2">DTB synthetase</fullName>
        <shortName evidence="2">DTBS</shortName>
    </alternativeName>
    <alternativeName>
        <fullName evidence="2">Dethiobiotin synthase</fullName>
    </alternativeName>
</protein>
<dbReference type="InterPro" id="IPR027417">
    <property type="entry name" value="P-loop_NTPase"/>
</dbReference>